<feature type="transmembrane region" description="Helical" evidence="6">
    <location>
        <begin position="109"/>
        <end position="135"/>
    </location>
</feature>
<evidence type="ECO:0000256" key="2">
    <source>
        <dbReference type="ARBA" id="ARBA00010199"/>
    </source>
</evidence>
<name>A0A844QAK1_9HYPH</name>
<dbReference type="AlphaFoldDB" id="A0A844QAK1"/>
<dbReference type="InterPro" id="IPR044644">
    <property type="entry name" value="DinF-like"/>
</dbReference>
<dbReference type="Proteomes" id="UP000463224">
    <property type="component" value="Unassembled WGS sequence"/>
</dbReference>
<evidence type="ECO:0000256" key="6">
    <source>
        <dbReference type="SAM" id="Phobius"/>
    </source>
</evidence>
<feature type="transmembrane region" description="Helical" evidence="6">
    <location>
        <begin position="20"/>
        <end position="40"/>
    </location>
</feature>
<feature type="transmembrane region" description="Helical" evidence="6">
    <location>
        <begin position="147"/>
        <end position="171"/>
    </location>
</feature>
<feature type="transmembrane region" description="Helical" evidence="6">
    <location>
        <begin position="60"/>
        <end position="82"/>
    </location>
</feature>
<feature type="transmembrane region" description="Helical" evidence="6">
    <location>
        <begin position="208"/>
        <end position="227"/>
    </location>
</feature>
<dbReference type="GO" id="GO:0042910">
    <property type="term" value="F:xenobiotic transmembrane transporter activity"/>
    <property type="evidence" value="ECO:0007669"/>
    <property type="project" value="InterPro"/>
</dbReference>
<keyword evidence="5 6" id="KW-0472">Membrane</keyword>
<comment type="caution">
    <text evidence="7">The sequence shown here is derived from an EMBL/GenBank/DDBJ whole genome shotgun (WGS) entry which is preliminary data.</text>
</comment>
<gene>
    <name evidence="7" type="ORF">GN330_00210</name>
</gene>
<feature type="transmembrane region" description="Helical" evidence="6">
    <location>
        <begin position="288"/>
        <end position="311"/>
    </location>
</feature>
<keyword evidence="3 6" id="KW-0812">Transmembrane</keyword>
<dbReference type="CDD" id="cd13136">
    <property type="entry name" value="MATE_DinF_like"/>
    <property type="match status" value="1"/>
</dbReference>
<evidence type="ECO:0000256" key="3">
    <source>
        <dbReference type="ARBA" id="ARBA00022692"/>
    </source>
</evidence>
<organism evidence="7 8">
    <name type="scientific">Nitratireductor arenosus</name>
    <dbReference type="NCBI Taxonomy" id="2682096"/>
    <lineage>
        <taxon>Bacteria</taxon>
        <taxon>Pseudomonadati</taxon>
        <taxon>Pseudomonadota</taxon>
        <taxon>Alphaproteobacteria</taxon>
        <taxon>Hyphomicrobiales</taxon>
        <taxon>Phyllobacteriaceae</taxon>
        <taxon>Nitratireductor</taxon>
    </lineage>
</organism>
<dbReference type="NCBIfam" id="TIGR00797">
    <property type="entry name" value="matE"/>
    <property type="match status" value="1"/>
</dbReference>
<reference evidence="7 8" key="1">
    <citation type="submission" date="2019-12" db="EMBL/GenBank/DDBJ databases">
        <title>Nitratireductor arenosus sp. nov., Isolated from sea sand, Jeju island, South Korea.</title>
        <authorList>
            <person name="Kim W."/>
        </authorList>
    </citation>
    <scope>NUCLEOTIDE SEQUENCE [LARGE SCALE GENOMIC DNA]</scope>
    <source>
        <strain evidence="7 8">CAU 1489</strain>
    </source>
</reference>
<evidence type="ECO:0000256" key="1">
    <source>
        <dbReference type="ARBA" id="ARBA00004141"/>
    </source>
</evidence>
<dbReference type="GO" id="GO:0005886">
    <property type="term" value="C:plasma membrane"/>
    <property type="evidence" value="ECO:0007669"/>
    <property type="project" value="TreeGrafter"/>
</dbReference>
<evidence type="ECO:0000313" key="8">
    <source>
        <dbReference type="Proteomes" id="UP000463224"/>
    </source>
</evidence>
<dbReference type="EMBL" id="WPHG01000001">
    <property type="protein sequence ID" value="MVA95674.1"/>
    <property type="molecule type" value="Genomic_DNA"/>
</dbReference>
<proteinExistence type="inferred from homology"/>
<evidence type="ECO:0000256" key="5">
    <source>
        <dbReference type="ARBA" id="ARBA00023136"/>
    </source>
</evidence>
<keyword evidence="4 6" id="KW-1133">Transmembrane helix</keyword>
<feature type="transmembrane region" description="Helical" evidence="6">
    <location>
        <begin position="332"/>
        <end position="356"/>
    </location>
</feature>
<dbReference type="Pfam" id="PF01554">
    <property type="entry name" value="MatE"/>
    <property type="match status" value="2"/>
</dbReference>
<dbReference type="PANTHER" id="PTHR42893">
    <property type="entry name" value="PROTEIN DETOXIFICATION 44, CHLOROPLASTIC-RELATED"/>
    <property type="match status" value="1"/>
</dbReference>
<accession>A0A844QAK1</accession>
<dbReference type="PANTHER" id="PTHR42893:SF46">
    <property type="entry name" value="PROTEIN DETOXIFICATION 44, CHLOROPLASTIC"/>
    <property type="match status" value="1"/>
</dbReference>
<comment type="subcellular location">
    <subcellularLocation>
        <location evidence="1">Membrane</location>
        <topology evidence="1">Multi-pass membrane protein</topology>
    </subcellularLocation>
</comment>
<feature type="transmembrane region" description="Helical" evidence="6">
    <location>
        <begin position="368"/>
        <end position="390"/>
    </location>
</feature>
<evidence type="ECO:0000256" key="4">
    <source>
        <dbReference type="ARBA" id="ARBA00022989"/>
    </source>
</evidence>
<evidence type="ECO:0000313" key="7">
    <source>
        <dbReference type="EMBL" id="MVA95674.1"/>
    </source>
</evidence>
<sequence length="456" mass="48204">MDVKTRGASKLPLPGGGPRAFVVTHRLVLSIAVPMTLAYLTTPLLGLTDTAVVGQFGDPALLGGLAAGAIVFDLVFASFNFLRSGTTGLVAQAYGRGDARAEQAWFWRAYAVSLVSGGSLLAAAPLIAFLGAWFIDGGPAVTEALRTYVLIRLLSAPVALANYAILGYVLGRGEGLRGLFLQIVLNGCNIALSVWFGLGLGWGIEGVAWGTVCGEAVAFLVGTTMVVRRFSRLPGPRRSELLDATALREMFAVNRDIMIRSFVLLSAFALFARQGAQLGTLTLAVNAVLLNFFLVAGYFLDGFATAAEQLAGRAVGARQRQAFVDAVRLSSLWGFVMAGLAAAAMLGGGNALVAVMTTAQEVRAGAAIFLPWAAFTAASGVLAFQMDGVYIGATWSRDMRNMMLLSFALFVLALIVLPQWWGNHGLWAALHIFLIARGLSLTAVLPGRIRRTFATP</sequence>
<feature type="transmembrane region" description="Helical" evidence="6">
    <location>
        <begin position="402"/>
        <end position="421"/>
    </location>
</feature>
<dbReference type="InterPro" id="IPR002528">
    <property type="entry name" value="MATE_fam"/>
</dbReference>
<protein>
    <submittedName>
        <fullName evidence="7">MATE family efflux transporter</fullName>
    </submittedName>
</protein>
<comment type="similarity">
    <text evidence="2">Belongs to the multi antimicrobial extrusion (MATE) (TC 2.A.66.1) family.</text>
</comment>
<dbReference type="RefSeq" id="WP_156710569.1">
    <property type="nucleotide sequence ID" value="NZ_WPHG01000001.1"/>
</dbReference>
<dbReference type="GO" id="GO:0015297">
    <property type="term" value="F:antiporter activity"/>
    <property type="evidence" value="ECO:0007669"/>
    <property type="project" value="InterPro"/>
</dbReference>
<feature type="transmembrane region" description="Helical" evidence="6">
    <location>
        <begin position="427"/>
        <end position="445"/>
    </location>
</feature>
<feature type="transmembrane region" description="Helical" evidence="6">
    <location>
        <begin position="183"/>
        <end position="202"/>
    </location>
</feature>
<feature type="transmembrane region" description="Helical" evidence="6">
    <location>
        <begin position="257"/>
        <end position="276"/>
    </location>
</feature>
<keyword evidence="8" id="KW-1185">Reference proteome</keyword>